<dbReference type="EMBL" id="JAUIQD010000001">
    <property type="protein sequence ID" value="KAK3363910.1"/>
    <property type="molecule type" value="Genomic_DNA"/>
</dbReference>
<keyword evidence="2" id="KW-1185">Reference proteome</keyword>
<gene>
    <name evidence="1" type="ORF">B0T25DRAFT_562888</name>
</gene>
<name>A0AAJ0HVY5_9PEZI</name>
<comment type="caution">
    <text evidence="1">The sequence shown here is derived from an EMBL/GenBank/DDBJ whole genome shotgun (WGS) entry which is preliminary data.</text>
</comment>
<dbReference type="AlphaFoldDB" id="A0AAJ0HVY5"/>
<evidence type="ECO:0000313" key="1">
    <source>
        <dbReference type="EMBL" id="KAK3363910.1"/>
    </source>
</evidence>
<organism evidence="1 2">
    <name type="scientific">Lasiosphaeria hispida</name>
    <dbReference type="NCBI Taxonomy" id="260671"/>
    <lineage>
        <taxon>Eukaryota</taxon>
        <taxon>Fungi</taxon>
        <taxon>Dikarya</taxon>
        <taxon>Ascomycota</taxon>
        <taxon>Pezizomycotina</taxon>
        <taxon>Sordariomycetes</taxon>
        <taxon>Sordariomycetidae</taxon>
        <taxon>Sordariales</taxon>
        <taxon>Lasiosphaeriaceae</taxon>
        <taxon>Lasiosphaeria</taxon>
    </lineage>
</organism>
<proteinExistence type="predicted"/>
<sequence>MLVPSWTALAECNATTSSPMPCEYGTTKRKELPSGALLLHIDATPFSGSKAMETAALPASAGNRNELLLAQLKVARAVDDISLKAAEQMIGRVWPRHAGVAGSVQGSGPDGIGHNTPPKLHMPPVRATRRAFPQTRALTAYSPGDRPHPDEIMSPFSNAAPRFPRFPRLPHLADRDPLDPLNSPLARCSELQAALPILEIPGSDDSTTHGPDDPPHSCSESIMAEFLAEFINSLVSSSQRFNPCKYPAYTSFSHQRRFVFGPGRGTRQRPNGSFNASVDGYMVWIIHEVKQATRAKSNPQLRRQEACELAACGYESRAKLRAELGRTHNPQSHVLATDGTGPPEPDCFLQIYKYGPFHIYGRRHLMMVGLAIVSLVVHDDRCRLRQ</sequence>
<accession>A0AAJ0HVY5</accession>
<dbReference type="Proteomes" id="UP001275084">
    <property type="component" value="Unassembled WGS sequence"/>
</dbReference>
<reference evidence="1" key="1">
    <citation type="journal article" date="2023" name="Mol. Phylogenet. Evol.">
        <title>Genome-scale phylogeny and comparative genomics of the fungal order Sordariales.</title>
        <authorList>
            <person name="Hensen N."/>
            <person name="Bonometti L."/>
            <person name="Westerberg I."/>
            <person name="Brannstrom I.O."/>
            <person name="Guillou S."/>
            <person name="Cros-Aarteil S."/>
            <person name="Calhoun S."/>
            <person name="Haridas S."/>
            <person name="Kuo A."/>
            <person name="Mondo S."/>
            <person name="Pangilinan J."/>
            <person name="Riley R."/>
            <person name="LaButti K."/>
            <person name="Andreopoulos B."/>
            <person name="Lipzen A."/>
            <person name="Chen C."/>
            <person name="Yan M."/>
            <person name="Daum C."/>
            <person name="Ng V."/>
            <person name="Clum A."/>
            <person name="Steindorff A."/>
            <person name="Ohm R.A."/>
            <person name="Martin F."/>
            <person name="Silar P."/>
            <person name="Natvig D.O."/>
            <person name="Lalanne C."/>
            <person name="Gautier V."/>
            <person name="Ament-Velasquez S.L."/>
            <person name="Kruys A."/>
            <person name="Hutchinson M.I."/>
            <person name="Powell A.J."/>
            <person name="Barry K."/>
            <person name="Miller A.N."/>
            <person name="Grigoriev I.V."/>
            <person name="Debuchy R."/>
            <person name="Gladieux P."/>
            <person name="Hiltunen Thoren M."/>
            <person name="Johannesson H."/>
        </authorList>
    </citation>
    <scope>NUCLEOTIDE SEQUENCE</scope>
    <source>
        <strain evidence="1">CBS 955.72</strain>
    </source>
</reference>
<protein>
    <submittedName>
        <fullName evidence="1">Uncharacterized protein</fullName>
    </submittedName>
</protein>
<evidence type="ECO:0000313" key="2">
    <source>
        <dbReference type="Proteomes" id="UP001275084"/>
    </source>
</evidence>
<reference evidence="1" key="2">
    <citation type="submission" date="2023-06" db="EMBL/GenBank/DDBJ databases">
        <authorList>
            <consortium name="Lawrence Berkeley National Laboratory"/>
            <person name="Haridas S."/>
            <person name="Hensen N."/>
            <person name="Bonometti L."/>
            <person name="Westerberg I."/>
            <person name="Brannstrom I.O."/>
            <person name="Guillou S."/>
            <person name="Cros-Aarteil S."/>
            <person name="Calhoun S."/>
            <person name="Kuo A."/>
            <person name="Mondo S."/>
            <person name="Pangilinan J."/>
            <person name="Riley R."/>
            <person name="Labutti K."/>
            <person name="Andreopoulos B."/>
            <person name="Lipzen A."/>
            <person name="Chen C."/>
            <person name="Yanf M."/>
            <person name="Daum C."/>
            <person name="Ng V."/>
            <person name="Clum A."/>
            <person name="Steindorff A."/>
            <person name="Ohm R."/>
            <person name="Martin F."/>
            <person name="Silar P."/>
            <person name="Natvig D."/>
            <person name="Lalanne C."/>
            <person name="Gautier V."/>
            <person name="Ament-Velasquez S.L."/>
            <person name="Kruys A."/>
            <person name="Hutchinson M.I."/>
            <person name="Powell A.J."/>
            <person name="Barry K."/>
            <person name="Miller A.N."/>
            <person name="Grigoriev I.V."/>
            <person name="Debuchy R."/>
            <person name="Gladieux P."/>
            <person name="Thoren M.H."/>
            <person name="Johannesson H."/>
        </authorList>
    </citation>
    <scope>NUCLEOTIDE SEQUENCE</scope>
    <source>
        <strain evidence="1">CBS 955.72</strain>
    </source>
</reference>